<proteinExistence type="inferred from homology"/>
<keyword evidence="4" id="KW-0547">Nucleotide-binding</keyword>
<protein>
    <submittedName>
        <fullName evidence="8">Disease resistance protein ADR1</fullName>
    </submittedName>
</protein>
<dbReference type="Gene3D" id="1.10.8.430">
    <property type="entry name" value="Helical domain of apoptotic protease-activating factors"/>
    <property type="match status" value="1"/>
</dbReference>
<evidence type="ECO:0000256" key="2">
    <source>
        <dbReference type="ARBA" id="ARBA00022614"/>
    </source>
</evidence>
<dbReference type="Gene3D" id="3.40.50.300">
    <property type="entry name" value="P-loop containing nucleotide triphosphate hydrolases"/>
    <property type="match status" value="1"/>
</dbReference>
<organism evidence="8 9">
    <name type="scientific">Cardamine amara subsp. amara</name>
    <dbReference type="NCBI Taxonomy" id="228776"/>
    <lineage>
        <taxon>Eukaryota</taxon>
        <taxon>Viridiplantae</taxon>
        <taxon>Streptophyta</taxon>
        <taxon>Embryophyta</taxon>
        <taxon>Tracheophyta</taxon>
        <taxon>Spermatophyta</taxon>
        <taxon>Magnoliopsida</taxon>
        <taxon>eudicotyledons</taxon>
        <taxon>Gunneridae</taxon>
        <taxon>Pentapetalae</taxon>
        <taxon>rosids</taxon>
        <taxon>malvids</taxon>
        <taxon>Brassicales</taxon>
        <taxon>Brassicaceae</taxon>
        <taxon>Cardamineae</taxon>
        <taxon>Cardamine</taxon>
    </lineage>
</organism>
<dbReference type="SUPFAM" id="SSF52540">
    <property type="entry name" value="P-loop containing nucleoside triphosphate hydrolases"/>
    <property type="match status" value="1"/>
</dbReference>
<dbReference type="Gene3D" id="1.10.10.10">
    <property type="entry name" value="Winged helix-like DNA-binding domain superfamily/Winged helix DNA-binding domain"/>
    <property type="match status" value="1"/>
</dbReference>
<evidence type="ECO:0000256" key="1">
    <source>
        <dbReference type="ARBA" id="ARBA00008894"/>
    </source>
</evidence>
<dbReference type="InterPro" id="IPR042197">
    <property type="entry name" value="Apaf_helical"/>
</dbReference>
<dbReference type="InterPro" id="IPR002182">
    <property type="entry name" value="NB-ARC"/>
</dbReference>
<dbReference type="AlphaFoldDB" id="A0ABD1BYN2"/>
<evidence type="ECO:0000256" key="6">
    <source>
        <dbReference type="ARBA" id="ARBA00022840"/>
    </source>
</evidence>
<dbReference type="GO" id="GO:0005524">
    <property type="term" value="F:ATP binding"/>
    <property type="evidence" value="ECO:0007669"/>
    <property type="project" value="UniProtKB-KW"/>
</dbReference>
<dbReference type="FunFam" id="1.10.8.430:FF:000003">
    <property type="entry name" value="Probable disease resistance protein At5g66910"/>
    <property type="match status" value="1"/>
</dbReference>
<dbReference type="Pfam" id="PF00931">
    <property type="entry name" value="NB-ARC"/>
    <property type="match status" value="1"/>
</dbReference>
<name>A0ABD1BYN2_CARAN</name>
<dbReference type="InterPro" id="IPR008808">
    <property type="entry name" value="Powdery_mildew-R_dom"/>
</dbReference>
<dbReference type="PRINTS" id="PR00364">
    <property type="entry name" value="DISEASERSIST"/>
</dbReference>
<keyword evidence="5" id="KW-0611">Plant defense</keyword>
<reference evidence="8 9" key="1">
    <citation type="submission" date="2024-04" db="EMBL/GenBank/DDBJ databases">
        <title>Genome assembly C_amara_ONT_v2.</title>
        <authorList>
            <person name="Yant L."/>
            <person name="Moore C."/>
            <person name="Slenker M."/>
        </authorList>
    </citation>
    <scope>NUCLEOTIDE SEQUENCE [LARGE SCALE GENOMIC DNA]</scope>
    <source>
        <tissue evidence="8">Leaf</tissue>
    </source>
</reference>
<evidence type="ECO:0000259" key="7">
    <source>
        <dbReference type="PROSITE" id="PS51153"/>
    </source>
</evidence>
<dbReference type="PROSITE" id="PS51153">
    <property type="entry name" value="RPW8"/>
    <property type="match status" value="1"/>
</dbReference>
<gene>
    <name evidence="8" type="ORF">V5N11_011066</name>
</gene>
<keyword evidence="3" id="KW-0677">Repeat</keyword>
<keyword evidence="2" id="KW-0433">Leucine-rich repeat</keyword>
<dbReference type="PANTHER" id="PTHR36766:SF25">
    <property type="entry name" value="DISEASE RESISTANCE PROTEIN ADR1"/>
    <property type="match status" value="1"/>
</dbReference>
<feature type="domain" description="RPW8" evidence="7">
    <location>
        <begin position="1"/>
        <end position="148"/>
    </location>
</feature>
<sequence>MAIVDFLGGEIVTEPIKLLSKVASTVHGCKRIAKRLIAMIKDVQPMIKEIQYSGVELCNHRQTQLREFFEILEKARKLCEKVLRCHRWNFKHLGHANEMRDLENKISRFLNIQFPLFVVADVCHLRFNGEGALDRIETKCDRLLSQRMDCLSFKDEIEDDPEIQRVGLDLGKIKVKEMLSKFIDFNLFGISGICGSGKTTLALELARDDDVKDLFKNKILFLTVSRSPNLEELRSVIYRFLNDGVQQRKLVILDDVWTRESLDKLFFKIPGSTTLVVSRSKFADSKTTYNVELLKENEAMSLFCLCAFGENSPPSRFKKLVKQVVDECKGLPLSLKVLGASLKDKPERFWEGVVKSLSRGEAADETHESRVFAHIKESLENLDPKIKLCFLDMGVFPEDRKIPLDVLTNMWSERHDIDEETAFSFVLCLSDKNLLTLVKNPRFGDFHTGYYDVFVTQHDVLRDLAIYMTNCVEVNRRERLLMPKRELKLPREWERNKDEPFDAKIVSIHTGEMNEMDWFDMELPKAEVLILNFSSENYFLPPFIGKMGKLRALVIINNGMSQARLHGFSVFTNLAKLRSLWLERVHVVPELFSSTIPLINLHKLHLIFCKINKSFEQTALDISHIFPSLSELTIDHCDDLVELNSSVCGMTSLNSVSITNCPRILELPKNLSNLQSLERLRLYACPELKSLPVEVCELPCLKYIDISQCVSLSSLPEEIGKLKTLEKIDMRECSLWGLPSSVDALESLCHVICDEQILPMWEEVKKMVPGLCIEAAEKDFSLDWLNE</sequence>
<dbReference type="InterPro" id="IPR027417">
    <property type="entry name" value="P-loop_NTPase"/>
</dbReference>
<evidence type="ECO:0000256" key="3">
    <source>
        <dbReference type="ARBA" id="ARBA00022737"/>
    </source>
</evidence>
<dbReference type="FunFam" id="3.80.10.10:FF:001428">
    <property type="entry name" value="Probable disease resistance protein At5g04720"/>
    <property type="match status" value="1"/>
</dbReference>
<dbReference type="Gene3D" id="3.80.10.10">
    <property type="entry name" value="Ribonuclease Inhibitor"/>
    <property type="match status" value="1"/>
</dbReference>
<evidence type="ECO:0000256" key="4">
    <source>
        <dbReference type="ARBA" id="ARBA00022741"/>
    </source>
</evidence>
<dbReference type="Proteomes" id="UP001558713">
    <property type="component" value="Unassembled WGS sequence"/>
</dbReference>
<dbReference type="PANTHER" id="PTHR36766">
    <property type="entry name" value="PLANT BROAD-SPECTRUM MILDEW RESISTANCE PROTEIN RPW8"/>
    <property type="match status" value="1"/>
</dbReference>
<dbReference type="GO" id="GO:0006952">
    <property type="term" value="P:defense response"/>
    <property type="evidence" value="ECO:0007669"/>
    <property type="project" value="UniProtKB-KW"/>
</dbReference>
<comment type="similarity">
    <text evidence="1">Belongs to the disease resistance NB-LRR family.</text>
</comment>
<dbReference type="InterPro" id="IPR032675">
    <property type="entry name" value="LRR_dom_sf"/>
</dbReference>
<dbReference type="Pfam" id="PF05659">
    <property type="entry name" value="RPW8"/>
    <property type="match status" value="1"/>
</dbReference>
<keyword evidence="9" id="KW-1185">Reference proteome</keyword>
<dbReference type="EMBL" id="JBANAX010000106">
    <property type="protein sequence ID" value="KAL1222189.1"/>
    <property type="molecule type" value="Genomic_DNA"/>
</dbReference>
<accession>A0ABD1BYN2</accession>
<dbReference type="CDD" id="cd00267">
    <property type="entry name" value="ABC_ATPase"/>
    <property type="match status" value="1"/>
</dbReference>
<evidence type="ECO:0000313" key="9">
    <source>
        <dbReference type="Proteomes" id="UP001558713"/>
    </source>
</evidence>
<keyword evidence="6" id="KW-0067">ATP-binding</keyword>
<comment type="caution">
    <text evidence="8">The sequence shown here is derived from an EMBL/GenBank/DDBJ whole genome shotgun (WGS) entry which is preliminary data.</text>
</comment>
<dbReference type="SUPFAM" id="SSF52058">
    <property type="entry name" value="L domain-like"/>
    <property type="match status" value="1"/>
</dbReference>
<dbReference type="FunFam" id="1.10.10.10:FF:001043">
    <property type="entry name" value="Probable disease resistance protein At4g33300"/>
    <property type="match status" value="1"/>
</dbReference>
<evidence type="ECO:0000313" key="8">
    <source>
        <dbReference type="EMBL" id="KAL1222189.1"/>
    </source>
</evidence>
<evidence type="ECO:0000256" key="5">
    <source>
        <dbReference type="ARBA" id="ARBA00022821"/>
    </source>
</evidence>
<dbReference type="InterPro" id="IPR036388">
    <property type="entry name" value="WH-like_DNA-bd_sf"/>
</dbReference>